<comment type="similarity">
    <text evidence="1">Belongs to the HipA Ser/Thr kinase family.</text>
</comment>
<evidence type="ECO:0000259" key="6">
    <source>
        <dbReference type="Pfam" id="PF13657"/>
    </source>
</evidence>
<feature type="compositionally biased region" description="Acidic residues" evidence="4">
    <location>
        <begin position="451"/>
        <end position="465"/>
    </location>
</feature>
<reference evidence="7 8" key="1">
    <citation type="submission" date="2017-10" db="EMBL/GenBank/DDBJ databases">
        <title>Sequencing the genomes of 1000 actinobacteria strains.</title>
        <authorList>
            <person name="Klenk H.-P."/>
        </authorList>
    </citation>
    <scope>NUCLEOTIDE SEQUENCE [LARGE SCALE GENOMIC DNA]</scope>
    <source>
        <strain evidence="7 8">DSM 18966</strain>
    </source>
</reference>
<evidence type="ECO:0000256" key="3">
    <source>
        <dbReference type="ARBA" id="ARBA00022777"/>
    </source>
</evidence>
<dbReference type="InterPro" id="IPR052028">
    <property type="entry name" value="HipA_Ser/Thr_kinase"/>
</dbReference>
<dbReference type="PANTHER" id="PTHR37419:SF1">
    <property type="entry name" value="SERINE_THREONINE-PROTEIN KINASE TOXIN HIPA"/>
    <property type="match status" value="1"/>
</dbReference>
<dbReference type="NCBIfam" id="TIGR03071">
    <property type="entry name" value="couple_hipA"/>
    <property type="match status" value="1"/>
</dbReference>
<dbReference type="InterPro" id="IPR017508">
    <property type="entry name" value="HipA_N1"/>
</dbReference>
<gene>
    <name evidence="7" type="ORF">ATL42_3024</name>
</gene>
<dbReference type="PANTHER" id="PTHR37419">
    <property type="entry name" value="SERINE/THREONINE-PROTEIN KINASE TOXIN HIPA"/>
    <property type="match status" value="1"/>
</dbReference>
<evidence type="ECO:0000256" key="2">
    <source>
        <dbReference type="ARBA" id="ARBA00022679"/>
    </source>
</evidence>
<dbReference type="Pfam" id="PF13657">
    <property type="entry name" value="Couple_hipA"/>
    <property type="match status" value="1"/>
</dbReference>
<keyword evidence="3 7" id="KW-0418">Kinase</keyword>
<dbReference type="Pfam" id="PF07804">
    <property type="entry name" value="HipA_C"/>
    <property type="match status" value="1"/>
</dbReference>
<evidence type="ECO:0000313" key="8">
    <source>
        <dbReference type="Proteomes" id="UP000225548"/>
    </source>
</evidence>
<dbReference type="InterPro" id="IPR012893">
    <property type="entry name" value="HipA-like_C"/>
</dbReference>
<dbReference type="RefSeq" id="WP_098456026.1">
    <property type="nucleotide sequence ID" value="NZ_PDJG01000001.1"/>
</dbReference>
<feature type="domain" description="HipA-like C-terminal" evidence="5">
    <location>
        <begin position="151"/>
        <end position="387"/>
    </location>
</feature>
<name>A0A2A9E982_9MICO</name>
<protein>
    <submittedName>
        <fullName evidence="7">Serine/threonine-protein kinase HipA</fullName>
    </submittedName>
</protein>
<feature type="region of interest" description="Disordered" evidence="4">
    <location>
        <begin position="444"/>
        <end position="475"/>
    </location>
</feature>
<sequence>MTKVTELAFALYGRRAGTIVRDRSRIGLSYDTSYLTSADPTPLSLSMPLSTDAYPTRSVEAFLKGLLPDHEEVRARWSRRFGVRPGDTLGLIAAIGADTAGAAVFAAPDELDDLLSRPGAVEPLTEADIASRLRQLRQDDGAWHDEHDEHWSLAGGQGKFTLVRRTDGGWALPSGSIASTHIVKPGISRIRSQALAEHVSMRALALLGLDVATTEHVLFDDQPAIVVTRYDRRPNRAGTVVRIHQEDMVQAFAMDPSRKYEADRGPGVGAIVNRLRAAADDDSAVRFTDATIAGYLLGAPDGHAKNYSMLLLGRAARLAPLYDVSTGLVPSATGRLRYGSAAMSIGGERAFGEVEAKHWVRFAKVVGQPADAILQRVRSLAESVPDAFRDAIRELPRSEDATFLSAVVLPSIAALDAQTVTGLTSSRRTGGRVVVPFVRTLEATPVTGTEADPDDGIEPDDETDAWDGGAVTSHR</sequence>
<evidence type="ECO:0000259" key="5">
    <source>
        <dbReference type="Pfam" id="PF07804"/>
    </source>
</evidence>
<dbReference type="OrthoDB" id="3182374at2"/>
<dbReference type="GO" id="GO:0005829">
    <property type="term" value="C:cytosol"/>
    <property type="evidence" value="ECO:0007669"/>
    <property type="project" value="TreeGrafter"/>
</dbReference>
<dbReference type="GO" id="GO:0004674">
    <property type="term" value="F:protein serine/threonine kinase activity"/>
    <property type="evidence" value="ECO:0007669"/>
    <property type="project" value="TreeGrafter"/>
</dbReference>
<keyword evidence="2" id="KW-0808">Transferase</keyword>
<organism evidence="7 8">
    <name type="scientific">Sanguibacter antarcticus</name>
    <dbReference type="NCBI Taxonomy" id="372484"/>
    <lineage>
        <taxon>Bacteria</taxon>
        <taxon>Bacillati</taxon>
        <taxon>Actinomycetota</taxon>
        <taxon>Actinomycetes</taxon>
        <taxon>Micrococcales</taxon>
        <taxon>Sanguibacteraceae</taxon>
        <taxon>Sanguibacter</taxon>
    </lineage>
</organism>
<evidence type="ECO:0000256" key="1">
    <source>
        <dbReference type="ARBA" id="ARBA00010164"/>
    </source>
</evidence>
<comment type="caution">
    <text evidence="7">The sequence shown here is derived from an EMBL/GenBank/DDBJ whole genome shotgun (WGS) entry which is preliminary data.</text>
</comment>
<evidence type="ECO:0000313" key="7">
    <source>
        <dbReference type="EMBL" id="PFG35091.1"/>
    </source>
</evidence>
<accession>A0A2A9E982</accession>
<evidence type="ECO:0000256" key="4">
    <source>
        <dbReference type="SAM" id="MobiDB-lite"/>
    </source>
</evidence>
<keyword evidence="8" id="KW-1185">Reference proteome</keyword>
<dbReference type="AlphaFoldDB" id="A0A2A9E982"/>
<feature type="domain" description="HipA N-terminal subdomain 1" evidence="6">
    <location>
        <begin position="10"/>
        <end position="103"/>
    </location>
</feature>
<dbReference type="EMBL" id="PDJG01000001">
    <property type="protein sequence ID" value="PFG35091.1"/>
    <property type="molecule type" value="Genomic_DNA"/>
</dbReference>
<dbReference type="CDD" id="cd17808">
    <property type="entry name" value="HipA_Ec_like"/>
    <property type="match status" value="1"/>
</dbReference>
<proteinExistence type="inferred from homology"/>
<dbReference type="Proteomes" id="UP000225548">
    <property type="component" value="Unassembled WGS sequence"/>
</dbReference>